<dbReference type="InterPro" id="IPR000792">
    <property type="entry name" value="Tscrpt_reg_LuxR_C"/>
</dbReference>
<name>A0A554WMV3_9BURK</name>
<organism evidence="4 5">
    <name type="scientific">Tepidimonas sediminis</name>
    <dbReference type="NCBI Taxonomy" id="2588941"/>
    <lineage>
        <taxon>Bacteria</taxon>
        <taxon>Pseudomonadati</taxon>
        <taxon>Pseudomonadota</taxon>
        <taxon>Betaproteobacteria</taxon>
        <taxon>Burkholderiales</taxon>
        <taxon>Tepidimonas</taxon>
    </lineage>
</organism>
<keyword evidence="1" id="KW-0238">DNA-binding</keyword>
<evidence type="ECO:0000259" key="3">
    <source>
        <dbReference type="PROSITE" id="PS50043"/>
    </source>
</evidence>
<feature type="domain" description="HTH luxR-type" evidence="3">
    <location>
        <begin position="148"/>
        <end position="213"/>
    </location>
</feature>
<dbReference type="AlphaFoldDB" id="A0A554WMV3"/>
<dbReference type="InterPro" id="IPR016032">
    <property type="entry name" value="Sig_transdc_resp-reg_C-effctor"/>
</dbReference>
<dbReference type="GO" id="GO:0006355">
    <property type="term" value="P:regulation of DNA-templated transcription"/>
    <property type="evidence" value="ECO:0007669"/>
    <property type="project" value="InterPro"/>
</dbReference>
<dbReference type="SUPFAM" id="SSF46894">
    <property type="entry name" value="C-terminal effector domain of the bipartite response regulators"/>
    <property type="match status" value="1"/>
</dbReference>
<dbReference type="Proteomes" id="UP000320225">
    <property type="component" value="Unassembled WGS sequence"/>
</dbReference>
<dbReference type="GO" id="GO:0003677">
    <property type="term" value="F:DNA binding"/>
    <property type="evidence" value="ECO:0007669"/>
    <property type="project" value="UniProtKB-KW"/>
</dbReference>
<evidence type="ECO:0000313" key="4">
    <source>
        <dbReference type="EMBL" id="TSE24897.1"/>
    </source>
</evidence>
<evidence type="ECO:0000256" key="1">
    <source>
        <dbReference type="ARBA" id="ARBA00023125"/>
    </source>
</evidence>
<dbReference type="EMBL" id="VJND01000010">
    <property type="protein sequence ID" value="TSE24897.1"/>
    <property type="molecule type" value="Genomic_DNA"/>
</dbReference>
<dbReference type="OrthoDB" id="9794397at2"/>
<dbReference type="Pfam" id="PF00196">
    <property type="entry name" value="GerE"/>
    <property type="match status" value="1"/>
</dbReference>
<dbReference type="SMART" id="SM00421">
    <property type="entry name" value="HTH_LUXR"/>
    <property type="match status" value="1"/>
</dbReference>
<dbReference type="PROSITE" id="PS50043">
    <property type="entry name" value="HTH_LUXR_2"/>
    <property type="match status" value="1"/>
</dbReference>
<gene>
    <name evidence="4" type="primary">degU_2</name>
    <name evidence="4" type="ORF">Tsedi_01757</name>
</gene>
<dbReference type="RefSeq" id="WP_143895755.1">
    <property type="nucleotide sequence ID" value="NZ_VJND01000010.1"/>
</dbReference>
<comment type="caution">
    <text evidence="4">The sequence shown here is derived from an EMBL/GenBank/DDBJ whole genome shotgun (WGS) entry which is preliminary data.</text>
</comment>
<dbReference type="PANTHER" id="PTHR43214:SF43">
    <property type="entry name" value="TWO-COMPONENT RESPONSE REGULATOR"/>
    <property type="match status" value="1"/>
</dbReference>
<dbReference type="Gene3D" id="3.40.50.2300">
    <property type="match status" value="1"/>
</dbReference>
<sequence>MSGKRHFLVTGRDAGPQAPTLPPPRWLQAFPDGRVCTWATLRAGVRPGDTVWVPVTEPDWEAHVRAFVRERADAPVVVLSPVPQDAEGLRALDAGARGYVHLLAVPAVLREVEQVVRHGGLWAGPELVQRLLAATRTLLQRQPAAARELVDLSQLSEREAQVARAVAAGKSNREIAAQLCISERTVKAHLGQVFAKLGVRDRVQLALRLAEAVPAARSPAEPGPEVSP</sequence>
<evidence type="ECO:0000256" key="2">
    <source>
        <dbReference type="SAM" id="MobiDB-lite"/>
    </source>
</evidence>
<protein>
    <submittedName>
        <fullName evidence="4">Transcriptional regulatory protein DegU</fullName>
    </submittedName>
</protein>
<evidence type="ECO:0000313" key="5">
    <source>
        <dbReference type="Proteomes" id="UP000320225"/>
    </source>
</evidence>
<feature type="region of interest" description="Disordered" evidence="2">
    <location>
        <begin position="1"/>
        <end position="23"/>
    </location>
</feature>
<keyword evidence="5" id="KW-1185">Reference proteome</keyword>
<dbReference type="CDD" id="cd06170">
    <property type="entry name" value="LuxR_C_like"/>
    <property type="match status" value="1"/>
</dbReference>
<accession>A0A554WMV3</accession>
<proteinExistence type="predicted"/>
<dbReference type="PANTHER" id="PTHR43214">
    <property type="entry name" value="TWO-COMPONENT RESPONSE REGULATOR"/>
    <property type="match status" value="1"/>
</dbReference>
<dbReference type="PRINTS" id="PR00038">
    <property type="entry name" value="HTHLUXR"/>
</dbReference>
<dbReference type="InterPro" id="IPR039420">
    <property type="entry name" value="WalR-like"/>
</dbReference>
<reference evidence="4 5" key="1">
    <citation type="submission" date="2019-07" db="EMBL/GenBank/DDBJ databases">
        <title>Tepidimonas sediminis YIM 72259 draft genome.</title>
        <authorList>
            <person name="Da Costa M.S."/>
            <person name="Froufe H.J.C."/>
            <person name="Egas C."/>
            <person name="Albuquerque L."/>
        </authorList>
    </citation>
    <scope>NUCLEOTIDE SEQUENCE [LARGE SCALE GENOMIC DNA]</scope>
    <source>
        <strain evidence="4 5">YIM 72259</strain>
    </source>
</reference>